<sequence length="108" mass="11153">MVERVSVDVSILRWRMPALVLAAVTSWSAVAAERLPAGASSCSGCHSAGSTEMPALTGFTVSEIEAAMAAFRSGTRGGTIMPRIAKGFSPGEARAIAAFLGRDRQSAP</sequence>
<evidence type="ECO:0000259" key="5">
    <source>
        <dbReference type="PROSITE" id="PS51007"/>
    </source>
</evidence>
<dbReference type="InterPro" id="IPR009056">
    <property type="entry name" value="Cyt_c-like_dom"/>
</dbReference>
<dbReference type="EMBL" id="BSPG01000008">
    <property type="protein sequence ID" value="GLS43970.1"/>
    <property type="molecule type" value="Genomic_DNA"/>
</dbReference>
<protein>
    <recommendedName>
        <fullName evidence="5">Cytochrome c domain-containing protein</fullName>
    </recommendedName>
</protein>
<feature type="domain" description="Cytochrome c" evidence="5">
    <location>
        <begin position="22"/>
        <end position="104"/>
    </location>
</feature>
<evidence type="ECO:0000256" key="4">
    <source>
        <dbReference type="PROSITE-ProRule" id="PRU00433"/>
    </source>
</evidence>
<gene>
    <name evidence="6" type="ORF">GCM10007884_19560</name>
</gene>
<organism evidence="6 7">
    <name type="scientific">Methylobacterium brachythecii</name>
    <dbReference type="NCBI Taxonomy" id="1176177"/>
    <lineage>
        <taxon>Bacteria</taxon>
        <taxon>Pseudomonadati</taxon>
        <taxon>Pseudomonadota</taxon>
        <taxon>Alphaproteobacteria</taxon>
        <taxon>Hyphomicrobiales</taxon>
        <taxon>Methylobacteriaceae</taxon>
        <taxon>Methylobacterium</taxon>
    </lineage>
</organism>
<proteinExistence type="predicted"/>
<dbReference type="PROSITE" id="PS51007">
    <property type="entry name" value="CYTC"/>
    <property type="match status" value="1"/>
</dbReference>
<comment type="caution">
    <text evidence="6">The sequence shown here is derived from an EMBL/GenBank/DDBJ whole genome shotgun (WGS) entry which is preliminary data.</text>
</comment>
<accession>A0ABQ6D1Q6</accession>
<dbReference type="Proteomes" id="UP001156881">
    <property type="component" value="Unassembled WGS sequence"/>
</dbReference>
<evidence type="ECO:0000256" key="2">
    <source>
        <dbReference type="ARBA" id="ARBA00022723"/>
    </source>
</evidence>
<name>A0ABQ6D1Q6_9HYPH</name>
<keyword evidence="1 4" id="KW-0349">Heme</keyword>
<evidence type="ECO:0000313" key="6">
    <source>
        <dbReference type="EMBL" id="GLS43970.1"/>
    </source>
</evidence>
<dbReference type="Gene3D" id="1.10.760.10">
    <property type="entry name" value="Cytochrome c-like domain"/>
    <property type="match status" value="1"/>
</dbReference>
<reference evidence="7" key="1">
    <citation type="journal article" date="2019" name="Int. J. Syst. Evol. Microbiol.">
        <title>The Global Catalogue of Microorganisms (GCM) 10K type strain sequencing project: providing services to taxonomists for standard genome sequencing and annotation.</title>
        <authorList>
            <consortium name="The Broad Institute Genomics Platform"/>
            <consortium name="The Broad Institute Genome Sequencing Center for Infectious Disease"/>
            <person name="Wu L."/>
            <person name="Ma J."/>
        </authorList>
    </citation>
    <scope>NUCLEOTIDE SEQUENCE [LARGE SCALE GENOMIC DNA]</scope>
    <source>
        <strain evidence="7">NBRC 107710</strain>
    </source>
</reference>
<dbReference type="InterPro" id="IPR036909">
    <property type="entry name" value="Cyt_c-like_dom_sf"/>
</dbReference>
<dbReference type="Pfam" id="PF13442">
    <property type="entry name" value="Cytochrome_CBB3"/>
    <property type="match status" value="1"/>
</dbReference>
<dbReference type="SUPFAM" id="SSF46626">
    <property type="entry name" value="Cytochrome c"/>
    <property type="match status" value="1"/>
</dbReference>
<evidence type="ECO:0000256" key="1">
    <source>
        <dbReference type="ARBA" id="ARBA00022617"/>
    </source>
</evidence>
<evidence type="ECO:0000313" key="7">
    <source>
        <dbReference type="Proteomes" id="UP001156881"/>
    </source>
</evidence>
<keyword evidence="7" id="KW-1185">Reference proteome</keyword>
<keyword evidence="3 4" id="KW-0408">Iron</keyword>
<evidence type="ECO:0000256" key="3">
    <source>
        <dbReference type="ARBA" id="ARBA00023004"/>
    </source>
</evidence>
<keyword evidence="2 4" id="KW-0479">Metal-binding</keyword>